<dbReference type="Proteomes" id="UP000315003">
    <property type="component" value="Chromosome"/>
</dbReference>
<dbReference type="InterPro" id="IPR036049">
    <property type="entry name" value="Ribosomal_uL29_sf"/>
</dbReference>
<dbReference type="InterPro" id="IPR050063">
    <property type="entry name" value="Ribosomal_protein_uL29"/>
</dbReference>
<evidence type="ECO:0000256" key="3">
    <source>
        <dbReference type="ARBA" id="ARBA00023274"/>
    </source>
</evidence>
<dbReference type="HAMAP" id="MF_00374">
    <property type="entry name" value="Ribosomal_uL29"/>
    <property type="match status" value="1"/>
</dbReference>
<organism evidence="6 7">
    <name type="scientific">Stieleria bergensis</name>
    <dbReference type="NCBI Taxonomy" id="2528025"/>
    <lineage>
        <taxon>Bacteria</taxon>
        <taxon>Pseudomonadati</taxon>
        <taxon>Planctomycetota</taxon>
        <taxon>Planctomycetia</taxon>
        <taxon>Pirellulales</taxon>
        <taxon>Pirellulaceae</taxon>
        <taxon>Stieleria</taxon>
    </lineage>
</organism>
<evidence type="ECO:0000256" key="2">
    <source>
        <dbReference type="ARBA" id="ARBA00022980"/>
    </source>
</evidence>
<comment type="similarity">
    <text evidence="1 5">Belongs to the universal ribosomal protein uL29 family.</text>
</comment>
<dbReference type="GO" id="GO:0003735">
    <property type="term" value="F:structural constituent of ribosome"/>
    <property type="evidence" value="ECO:0007669"/>
    <property type="project" value="InterPro"/>
</dbReference>
<dbReference type="PANTHER" id="PTHR10916">
    <property type="entry name" value="60S RIBOSOMAL PROTEIN L35/50S RIBOSOMAL PROTEIN L29"/>
    <property type="match status" value="1"/>
</dbReference>
<evidence type="ECO:0000256" key="4">
    <source>
        <dbReference type="ARBA" id="ARBA00035204"/>
    </source>
</evidence>
<dbReference type="EMBL" id="CP036272">
    <property type="protein sequence ID" value="QDT58733.1"/>
    <property type="molecule type" value="Genomic_DNA"/>
</dbReference>
<dbReference type="AlphaFoldDB" id="A0A517SRL2"/>
<dbReference type="OrthoDB" id="9815192at2"/>
<evidence type="ECO:0000256" key="1">
    <source>
        <dbReference type="ARBA" id="ARBA00009254"/>
    </source>
</evidence>
<dbReference type="Pfam" id="PF00831">
    <property type="entry name" value="Ribosomal_L29"/>
    <property type="match status" value="1"/>
</dbReference>
<evidence type="ECO:0000313" key="7">
    <source>
        <dbReference type="Proteomes" id="UP000315003"/>
    </source>
</evidence>
<evidence type="ECO:0000256" key="5">
    <source>
        <dbReference type="HAMAP-Rule" id="MF_00374"/>
    </source>
</evidence>
<protein>
    <recommendedName>
        <fullName evidence="4 5">Large ribosomal subunit protein uL29</fullName>
    </recommendedName>
</protein>
<name>A0A517SRL2_9BACT</name>
<proteinExistence type="inferred from homology"/>
<dbReference type="Gene3D" id="1.10.287.310">
    <property type="match status" value="1"/>
</dbReference>
<accession>A0A517SRL2</accession>
<keyword evidence="3 5" id="KW-0687">Ribonucleoprotein</keyword>
<dbReference type="RefSeq" id="WP_145270090.1">
    <property type="nucleotide sequence ID" value="NZ_CP036272.1"/>
</dbReference>
<keyword evidence="2 5" id="KW-0689">Ribosomal protein</keyword>
<dbReference type="GO" id="GO:0006412">
    <property type="term" value="P:translation"/>
    <property type="evidence" value="ECO:0007669"/>
    <property type="project" value="UniProtKB-UniRule"/>
</dbReference>
<dbReference type="GO" id="GO:0022625">
    <property type="term" value="C:cytosolic large ribosomal subunit"/>
    <property type="evidence" value="ECO:0007669"/>
    <property type="project" value="TreeGrafter"/>
</dbReference>
<sequence length="73" mass="8380">MTSNTELREMSDEQLQATADDAARELFRLRFESQSERLSTPSDMRKHRRLIARIKTIQTERAKAAANTTQAEA</sequence>
<keyword evidence="7" id="KW-1185">Reference proteome</keyword>
<gene>
    <name evidence="5" type="primary">rpmC</name>
    <name evidence="6" type="ORF">SV7mr_12310</name>
</gene>
<reference evidence="6 7" key="1">
    <citation type="submission" date="2019-02" db="EMBL/GenBank/DDBJ databases">
        <title>Deep-cultivation of Planctomycetes and their phenomic and genomic characterization uncovers novel biology.</title>
        <authorList>
            <person name="Wiegand S."/>
            <person name="Jogler M."/>
            <person name="Boedeker C."/>
            <person name="Pinto D."/>
            <person name="Vollmers J."/>
            <person name="Rivas-Marin E."/>
            <person name="Kohn T."/>
            <person name="Peeters S.H."/>
            <person name="Heuer A."/>
            <person name="Rast P."/>
            <person name="Oberbeckmann S."/>
            <person name="Bunk B."/>
            <person name="Jeske O."/>
            <person name="Meyerdierks A."/>
            <person name="Storesund J.E."/>
            <person name="Kallscheuer N."/>
            <person name="Luecker S."/>
            <person name="Lage O.M."/>
            <person name="Pohl T."/>
            <person name="Merkel B.J."/>
            <person name="Hornburger P."/>
            <person name="Mueller R.-W."/>
            <person name="Bruemmer F."/>
            <person name="Labrenz M."/>
            <person name="Spormann A.M."/>
            <person name="Op den Camp H."/>
            <person name="Overmann J."/>
            <person name="Amann R."/>
            <person name="Jetten M.S.M."/>
            <person name="Mascher T."/>
            <person name="Medema M.H."/>
            <person name="Devos D.P."/>
            <person name="Kaster A.-K."/>
            <person name="Ovreas L."/>
            <person name="Rohde M."/>
            <person name="Galperin M.Y."/>
            <person name="Jogler C."/>
        </authorList>
    </citation>
    <scope>NUCLEOTIDE SEQUENCE [LARGE SCALE GENOMIC DNA]</scope>
    <source>
        <strain evidence="6 7">SV_7m_r</strain>
    </source>
</reference>
<dbReference type="PANTHER" id="PTHR10916:SF0">
    <property type="entry name" value="LARGE RIBOSOMAL SUBUNIT PROTEIN UL29C"/>
    <property type="match status" value="1"/>
</dbReference>
<dbReference type="CDD" id="cd00427">
    <property type="entry name" value="Ribosomal_L29_HIP"/>
    <property type="match status" value="1"/>
</dbReference>
<evidence type="ECO:0000313" key="6">
    <source>
        <dbReference type="EMBL" id="QDT58733.1"/>
    </source>
</evidence>
<dbReference type="SUPFAM" id="SSF46561">
    <property type="entry name" value="Ribosomal protein L29 (L29p)"/>
    <property type="match status" value="1"/>
</dbReference>
<dbReference type="NCBIfam" id="TIGR00012">
    <property type="entry name" value="L29"/>
    <property type="match status" value="1"/>
</dbReference>
<dbReference type="InterPro" id="IPR001854">
    <property type="entry name" value="Ribosomal_uL29"/>
</dbReference>